<evidence type="ECO:0000313" key="2">
    <source>
        <dbReference type="Proteomes" id="UP000243924"/>
    </source>
</evidence>
<accession>A0A1H2GVB8</accession>
<dbReference type="AlphaFoldDB" id="A0A1H2GVB8"/>
<sequence length="135" mass="15339">MRVDEVPQDQSSTYAGHKKLLYAKDESGAYTGVQSSGWEAEANATLDAVAQYQAWADQARAQVEAGEKSPLYFHMYDCRIDPPLLCQLTGFWRWRVNRHFRPAVFAGLSDRVLSRYARAMDKSISELKTLPEPRP</sequence>
<evidence type="ECO:0000313" key="1">
    <source>
        <dbReference type="EMBL" id="SDU23238.1"/>
    </source>
</evidence>
<keyword evidence="2" id="KW-1185">Reference proteome</keyword>
<dbReference type="EMBL" id="LT629787">
    <property type="protein sequence ID" value="SDU23238.1"/>
    <property type="molecule type" value="Genomic_DNA"/>
</dbReference>
<dbReference type="RefSeq" id="WP_092387475.1">
    <property type="nucleotide sequence ID" value="NZ_LT629787.1"/>
</dbReference>
<dbReference type="OrthoDB" id="9180239at2"/>
<gene>
    <name evidence="1" type="ORF">SAMN05216210_2557</name>
</gene>
<dbReference type="STRING" id="1434072.SAMN05216210_2557"/>
<protein>
    <submittedName>
        <fullName evidence="1">Uncharacterized protein</fullName>
    </submittedName>
</protein>
<name>A0A1H2GVB8_9GAMM</name>
<proteinExistence type="predicted"/>
<reference evidence="2" key="1">
    <citation type="submission" date="2016-10" db="EMBL/GenBank/DDBJ databases">
        <authorList>
            <person name="Varghese N."/>
            <person name="Submissions S."/>
        </authorList>
    </citation>
    <scope>NUCLEOTIDE SEQUENCE [LARGE SCALE GENOMIC DNA]</scope>
    <source>
        <strain evidence="2">CECT 8338</strain>
    </source>
</reference>
<organism evidence="1 2">
    <name type="scientific">Halopseudomonas salegens</name>
    <dbReference type="NCBI Taxonomy" id="1434072"/>
    <lineage>
        <taxon>Bacteria</taxon>
        <taxon>Pseudomonadati</taxon>
        <taxon>Pseudomonadota</taxon>
        <taxon>Gammaproteobacteria</taxon>
        <taxon>Pseudomonadales</taxon>
        <taxon>Pseudomonadaceae</taxon>
        <taxon>Halopseudomonas</taxon>
    </lineage>
</organism>
<dbReference type="Proteomes" id="UP000243924">
    <property type="component" value="Chromosome I"/>
</dbReference>